<dbReference type="Proteomes" id="UP000005950">
    <property type="component" value="Unassembled WGS sequence"/>
</dbReference>
<evidence type="ECO:0000256" key="1">
    <source>
        <dbReference type="SAM" id="MobiDB-lite"/>
    </source>
</evidence>
<name>B9YD09_9FIRM</name>
<dbReference type="EMBL" id="ACCF01000234">
    <property type="protein sequence ID" value="EEF66152.1"/>
    <property type="molecule type" value="Genomic_DNA"/>
</dbReference>
<gene>
    <name evidence="2" type="ORF">HOLDEFILI_03722</name>
</gene>
<reference evidence="2 3" key="1">
    <citation type="submission" date="2008-12" db="EMBL/GenBank/DDBJ databases">
        <authorList>
            <person name="Fulton L."/>
            <person name="Clifton S."/>
            <person name="Fulton B."/>
            <person name="Xu J."/>
            <person name="Minx P."/>
            <person name="Pepin K.H."/>
            <person name="Johnson M."/>
            <person name="Bhonagiri V."/>
            <person name="Nash W.E."/>
            <person name="Mardis E.R."/>
            <person name="Wilson R.K."/>
        </authorList>
    </citation>
    <scope>NUCLEOTIDE SEQUENCE [LARGE SCALE GENOMIC DNA]</scope>
    <source>
        <strain evidence="2 3">DSM 12042</strain>
    </source>
</reference>
<proteinExistence type="predicted"/>
<organism evidence="2 3">
    <name type="scientific">Holdemania filiformis DSM 12042</name>
    <dbReference type="NCBI Taxonomy" id="545696"/>
    <lineage>
        <taxon>Bacteria</taxon>
        <taxon>Bacillati</taxon>
        <taxon>Bacillota</taxon>
        <taxon>Erysipelotrichia</taxon>
        <taxon>Erysipelotrichales</taxon>
        <taxon>Erysipelotrichaceae</taxon>
        <taxon>Holdemania</taxon>
    </lineage>
</organism>
<dbReference type="AlphaFoldDB" id="B9YD09"/>
<reference evidence="2 3" key="2">
    <citation type="submission" date="2009-02" db="EMBL/GenBank/DDBJ databases">
        <title>Draft genome sequence of Holdemania filiformis DSM 12042.</title>
        <authorList>
            <person name="Sudarsanam P."/>
            <person name="Ley R."/>
            <person name="Guruge J."/>
            <person name="Turnbaugh P.J."/>
            <person name="Mahowald M."/>
            <person name="Liep D."/>
            <person name="Gordon J."/>
        </authorList>
    </citation>
    <scope>NUCLEOTIDE SEQUENCE [LARGE SCALE GENOMIC DNA]</scope>
    <source>
        <strain evidence="2 3">DSM 12042</strain>
    </source>
</reference>
<protein>
    <submittedName>
        <fullName evidence="2">Uncharacterized protein</fullName>
    </submittedName>
</protein>
<sequence length="39" mass="4624">MRHSFAMQLKKGSLRSQEVKSSEQRSVMNNQFLKTKKVR</sequence>
<evidence type="ECO:0000313" key="3">
    <source>
        <dbReference type="Proteomes" id="UP000005950"/>
    </source>
</evidence>
<feature type="region of interest" description="Disordered" evidence="1">
    <location>
        <begin position="1"/>
        <end position="39"/>
    </location>
</feature>
<accession>B9YD09</accession>
<feature type="compositionally biased region" description="Polar residues" evidence="1">
    <location>
        <begin position="24"/>
        <end position="33"/>
    </location>
</feature>
<dbReference type="STRING" id="545696.HOLDEFILI_03722"/>
<dbReference type="HOGENOM" id="CLU_3310937_0_0_9"/>
<evidence type="ECO:0000313" key="2">
    <source>
        <dbReference type="EMBL" id="EEF66152.1"/>
    </source>
</evidence>
<comment type="caution">
    <text evidence="2">The sequence shown here is derived from an EMBL/GenBank/DDBJ whole genome shotgun (WGS) entry which is preliminary data.</text>
</comment>